<accession>A0A2S0UNI7</accession>
<proteinExistence type="predicted"/>
<dbReference type="EMBL" id="CP028918">
    <property type="protein sequence ID" value="AWB49350.1"/>
    <property type="molecule type" value="Genomic_DNA"/>
</dbReference>
<feature type="domain" description="SPOR" evidence="2">
    <location>
        <begin position="339"/>
        <end position="412"/>
    </location>
</feature>
<dbReference type="SUPFAM" id="SSF110997">
    <property type="entry name" value="Sporulation related repeat"/>
    <property type="match status" value="1"/>
</dbReference>
<reference evidence="3 4" key="1">
    <citation type="submission" date="2018-04" db="EMBL/GenBank/DDBJ databases">
        <title>Genome sequencing of Gemmobacter.</title>
        <authorList>
            <person name="Yi H."/>
            <person name="Baek M.-G."/>
        </authorList>
    </citation>
    <scope>NUCLEOTIDE SEQUENCE [LARGE SCALE GENOMIC DNA]</scope>
    <source>
        <strain evidence="3 4">HYN0069</strain>
    </source>
</reference>
<gene>
    <name evidence="3" type="ORF">HYN69_13330</name>
</gene>
<dbReference type="AlphaFoldDB" id="A0A2S0UNI7"/>
<evidence type="ECO:0000313" key="3">
    <source>
        <dbReference type="EMBL" id="AWB49350.1"/>
    </source>
</evidence>
<dbReference type="PROSITE" id="PS51724">
    <property type="entry name" value="SPOR"/>
    <property type="match status" value="1"/>
</dbReference>
<dbReference type="KEGG" id="geh:HYN69_13330"/>
<feature type="chain" id="PRO_5015459144" description="SPOR domain-containing protein" evidence="1">
    <location>
        <begin position="21"/>
        <end position="412"/>
    </location>
</feature>
<evidence type="ECO:0000259" key="2">
    <source>
        <dbReference type="PROSITE" id="PS51724"/>
    </source>
</evidence>
<name>A0A2S0UNI7_9RHOB</name>
<dbReference type="GO" id="GO:0042834">
    <property type="term" value="F:peptidoglycan binding"/>
    <property type="evidence" value="ECO:0007669"/>
    <property type="project" value="InterPro"/>
</dbReference>
<dbReference type="Pfam" id="PF05036">
    <property type="entry name" value="SPOR"/>
    <property type="match status" value="1"/>
</dbReference>
<dbReference type="Gene3D" id="3.30.70.1070">
    <property type="entry name" value="Sporulation related repeat"/>
    <property type="match status" value="1"/>
</dbReference>
<dbReference type="Proteomes" id="UP000244496">
    <property type="component" value="Chromosome"/>
</dbReference>
<feature type="signal peptide" evidence="1">
    <location>
        <begin position="1"/>
        <end position="20"/>
    </location>
</feature>
<evidence type="ECO:0000256" key="1">
    <source>
        <dbReference type="SAM" id="SignalP"/>
    </source>
</evidence>
<dbReference type="InterPro" id="IPR007730">
    <property type="entry name" value="SPOR-like_dom"/>
</dbReference>
<keyword evidence="1" id="KW-0732">Signal</keyword>
<protein>
    <recommendedName>
        <fullName evidence="2">SPOR domain-containing protein</fullName>
    </recommendedName>
</protein>
<keyword evidence="4" id="KW-1185">Reference proteome</keyword>
<dbReference type="InterPro" id="IPR036680">
    <property type="entry name" value="SPOR-like_sf"/>
</dbReference>
<organism evidence="3 4">
    <name type="scientific">Paragemmobacter aquarius</name>
    <dbReference type="NCBI Taxonomy" id="2169400"/>
    <lineage>
        <taxon>Bacteria</taxon>
        <taxon>Pseudomonadati</taxon>
        <taxon>Pseudomonadota</taxon>
        <taxon>Alphaproteobacteria</taxon>
        <taxon>Rhodobacterales</taxon>
        <taxon>Paracoccaceae</taxon>
        <taxon>Paragemmobacter</taxon>
    </lineage>
</organism>
<evidence type="ECO:0000313" key="4">
    <source>
        <dbReference type="Proteomes" id="UP000244496"/>
    </source>
</evidence>
<sequence>MCIKLASVTLWVAVLGASMAHSQTVSQIGGPKELPPAGYSSMQYIDSRGCVFLRAGMGGTVNWVPRVGQDRKVLCGYPPTFGGKQVEIATVPDEVPMTEPMAAAPRVATVAPKPLAVAQAPMRQSVAAADYVPPPARVGTVIPTGQIAPAAAQPLVVAVRPGVSVGSVAGQVGCPASAPRLQRLALTNGGTVLVCTPGDGALRNLRAPVFADGAGVGAAFEDTPQPVARVAPSRVAEIPLGQASGQGRPTVNVRVAQTVSQAPVGYTVAWKDDRLNPLRGVGTAAGQAAQDQVWTRKTPAKLVGDTRKARREAARARVNGTVLVVSTMSAPTEPVAPVAARQGGYYVQAGSFGVPSNAEGALARLAAAGLPVARGRANGLTVVMAGPFGSPAEAAAARGIARSAGFGDAFVR</sequence>